<feature type="compositionally biased region" description="Polar residues" evidence="1">
    <location>
        <begin position="21"/>
        <end position="40"/>
    </location>
</feature>
<evidence type="ECO:0000256" key="1">
    <source>
        <dbReference type="SAM" id="MobiDB-lite"/>
    </source>
</evidence>
<dbReference type="AlphaFoldDB" id="A0A7S3ZMX1"/>
<reference evidence="2" key="1">
    <citation type="submission" date="2021-01" db="EMBL/GenBank/DDBJ databases">
        <authorList>
            <person name="Corre E."/>
            <person name="Pelletier E."/>
            <person name="Niang G."/>
            <person name="Scheremetjew M."/>
            <person name="Finn R."/>
            <person name="Kale V."/>
            <person name="Holt S."/>
            <person name="Cochrane G."/>
            <person name="Meng A."/>
            <person name="Brown T."/>
            <person name="Cohen L."/>
        </authorList>
    </citation>
    <scope>NUCLEOTIDE SEQUENCE</scope>
    <source>
        <strain evidence="2">CCMP1756</strain>
    </source>
</reference>
<accession>A0A7S3ZMX1</accession>
<reference evidence="3" key="2">
    <citation type="submission" date="2021-11" db="EMBL/GenBank/DDBJ databases">
        <authorList>
            <consortium name="Genoscope - CEA"/>
            <person name="William W."/>
        </authorList>
    </citation>
    <scope>NUCLEOTIDE SEQUENCE</scope>
</reference>
<sequence>MDPTAALNILQNHARQKQAELAQTPSQTQAEQSNPTQQTIDMGAPTALPPAPPVVDAPDAAEPEDVDVSGLPAPELLARVRKLQQDRTATYKQYDEALVACAPGEGRQGDPAAYATVVAKVTVVFDRISKRANACEAALRSRGLSAAADAIRRLQEAEKEKLELTAARHLGAFRPDTDAATAHLERRSREVVASVNEALEDLACELDGEE</sequence>
<proteinExistence type="predicted"/>
<evidence type="ECO:0000313" key="2">
    <source>
        <dbReference type="EMBL" id="CAE0688064.1"/>
    </source>
</evidence>
<evidence type="ECO:0000313" key="4">
    <source>
        <dbReference type="Proteomes" id="UP000789595"/>
    </source>
</evidence>
<gene>
    <name evidence="2" type="ORF">PCAL00307_LOCUS3498</name>
    <name evidence="3" type="ORF">PECAL_2P30940</name>
</gene>
<keyword evidence="4" id="KW-1185">Reference proteome</keyword>
<dbReference type="PANTHER" id="PTHR28309">
    <property type="entry name" value="REQUIRED FOR EXCISION 1-B DOMAIN-CONTAINING PROTEIN"/>
    <property type="match status" value="1"/>
</dbReference>
<dbReference type="Pfam" id="PF14966">
    <property type="entry name" value="DNA_repr_REX1B"/>
    <property type="match status" value="1"/>
</dbReference>
<organism evidence="2">
    <name type="scientific">Pelagomonas calceolata</name>
    <dbReference type="NCBI Taxonomy" id="35677"/>
    <lineage>
        <taxon>Eukaryota</taxon>
        <taxon>Sar</taxon>
        <taxon>Stramenopiles</taxon>
        <taxon>Ochrophyta</taxon>
        <taxon>Pelagophyceae</taxon>
        <taxon>Pelagomonadales</taxon>
        <taxon>Pelagomonadaceae</taxon>
        <taxon>Pelagomonas</taxon>
    </lineage>
</organism>
<dbReference type="Proteomes" id="UP000789595">
    <property type="component" value="Unassembled WGS sequence"/>
</dbReference>
<protein>
    <submittedName>
        <fullName evidence="2">Uncharacterized protein</fullName>
    </submittedName>
</protein>
<dbReference type="PANTHER" id="PTHR28309:SF1">
    <property type="entry name" value="REQUIRED FOR EXCISION 1-B DOMAIN-CONTAINING PROTEIN"/>
    <property type="match status" value="1"/>
</dbReference>
<dbReference type="EMBL" id="HBIW01004298">
    <property type="protein sequence ID" value="CAE0688064.1"/>
    <property type="molecule type" value="Transcribed_RNA"/>
</dbReference>
<evidence type="ECO:0000313" key="3">
    <source>
        <dbReference type="EMBL" id="CAH0369947.1"/>
    </source>
</evidence>
<dbReference type="EMBL" id="CAKKNE010000002">
    <property type="protein sequence ID" value="CAH0369947.1"/>
    <property type="molecule type" value="Genomic_DNA"/>
</dbReference>
<dbReference type="InterPro" id="IPR039491">
    <property type="entry name" value="REX1-B"/>
</dbReference>
<feature type="region of interest" description="Disordered" evidence="1">
    <location>
        <begin position="15"/>
        <end position="68"/>
    </location>
</feature>
<name>A0A7S3ZMX1_9STRA</name>